<accession>A0A2A2KWF2</accession>
<keyword evidence="1" id="KW-0175">Coiled coil</keyword>
<dbReference type="AlphaFoldDB" id="A0A2A2KWF2"/>
<gene>
    <name evidence="2" type="ORF">WR25_24759</name>
</gene>
<comment type="caution">
    <text evidence="2">The sequence shown here is derived from an EMBL/GenBank/DDBJ whole genome shotgun (WGS) entry which is preliminary data.</text>
</comment>
<organism evidence="2 3">
    <name type="scientific">Diploscapter pachys</name>
    <dbReference type="NCBI Taxonomy" id="2018661"/>
    <lineage>
        <taxon>Eukaryota</taxon>
        <taxon>Metazoa</taxon>
        <taxon>Ecdysozoa</taxon>
        <taxon>Nematoda</taxon>
        <taxon>Chromadorea</taxon>
        <taxon>Rhabditida</taxon>
        <taxon>Rhabditina</taxon>
        <taxon>Rhabditomorpha</taxon>
        <taxon>Rhabditoidea</taxon>
        <taxon>Rhabditidae</taxon>
        <taxon>Diploscapter</taxon>
    </lineage>
</organism>
<evidence type="ECO:0000313" key="3">
    <source>
        <dbReference type="Proteomes" id="UP000218231"/>
    </source>
</evidence>
<reference evidence="2 3" key="1">
    <citation type="journal article" date="2017" name="Curr. Biol.">
        <title>Genome architecture and evolution of a unichromosomal asexual nematode.</title>
        <authorList>
            <person name="Fradin H."/>
            <person name="Zegar C."/>
            <person name="Gutwein M."/>
            <person name="Lucas J."/>
            <person name="Kovtun M."/>
            <person name="Corcoran D."/>
            <person name="Baugh L.R."/>
            <person name="Kiontke K."/>
            <person name="Gunsalus K."/>
            <person name="Fitch D.H."/>
            <person name="Piano F."/>
        </authorList>
    </citation>
    <scope>NUCLEOTIDE SEQUENCE [LARGE SCALE GENOMIC DNA]</scope>
    <source>
        <strain evidence="2">PF1309</strain>
    </source>
</reference>
<proteinExistence type="predicted"/>
<sequence length="188" mass="22132">MQLIQDSSTSAEKRLKDIKSLLVDLKQEDQESLYKGMIEKFDEFWARLKKEDVDGKVRNLETELRELINNIDMYKKGDEHAEKKIRETLNKADEATLKIYGTLSKEIFFNNCTEMFIIALDGSISLEERIVKLRDFGTENIRKIVRNTIPHITDEEIWEPMVKTLIPMAKQFDKYVKRLQNDDITDEV</sequence>
<name>A0A2A2KWF2_9BILA</name>
<dbReference type="EMBL" id="LIAE01007576">
    <property type="protein sequence ID" value="PAV78316.1"/>
    <property type="molecule type" value="Genomic_DNA"/>
</dbReference>
<dbReference type="Proteomes" id="UP000218231">
    <property type="component" value="Unassembled WGS sequence"/>
</dbReference>
<evidence type="ECO:0000256" key="1">
    <source>
        <dbReference type="SAM" id="Coils"/>
    </source>
</evidence>
<evidence type="ECO:0000313" key="2">
    <source>
        <dbReference type="EMBL" id="PAV78316.1"/>
    </source>
</evidence>
<dbReference type="OrthoDB" id="10031759at2759"/>
<keyword evidence="3" id="KW-1185">Reference proteome</keyword>
<feature type="coiled-coil region" evidence="1">
    <location>
        <begin position="8"/>
        <end position="77"/>
    </location>
</feature>
<protein>
    <submittedName>
        <fullName evidence="2">Uncharacterized protein</fullName>
    </submittedName>
</protein>